<sequence length="327" mass="36914">MQAANAPEGRPKTSEKSSKLIDKPSDASCLLEFFVATGYITLTEDEIKDKSHADVITKSIAVIQTIWFIAQVIARAVEGLAITELEIVTVGFAILNFGTYFLWWNKPLRVRHPVRVYWRQTEKLGAGETGEGKGGIWRMCREGAGAIVKYIYALDLFFEIEGPDNKLLRLLLLPLWTLWHIFFVCLEILQDDDDSDLAIPISSRLDKDPLHLYIAVYGIAALFGAIHCIPWVFLFPTHTERLLWRLSAVAVAVAPVAMGFLHGYQKKLIRVTPVWLDDTTRILLTVLSLAYAVFRITLLVIAFTALRDLRPSAYQTVEWTTFIPHIG</sequence>
<dbReference type="EMBL" id="JAYKXP010000089">
    <property type="protein sequence ID" value="KAK7028223.1"/>
    <property type="molecule type" value="Genomic_DNA"/>
</dbReference>
<accession>A0AAW0BNV9</accession>
<comment type="caution">
    <text evidence="3">The sequence shown here is derived from an EMBL/GenBank/DDBJ whole genome shotgun (WGS) entry which is preliminary data.</text>
</comment>
<protein>
    <submittedName>
        <fullName evidence="3">Uncharacterized protein</fullName>
    </submittedName>
</protein>
<keyword evidence="2" id="KW-0472">Membrane</keyword>
<feature type="transmembrane region" description="Helical" evidence="2">
    <location>
        <begin position="170"/>
        <end position="190"/>
    </location>
</feature>
<feature type="transmembrane region" description="Helical" evidence="2">
    <location>
        <begin position="242"/>
        <end position="262"/>
    </location>
</feature>
<keyword evidence="2" id="KW-0812">Transmembrane</keyword>
<dbReference type="PANTHER" id="PTHR35043">
    <property type="entry name" value="TRANSCRIPTION FACTOR DOMAIN-CONTAINING PROTEIN"/>
    <property type="match status" value="1"/>
</dbReference>
<dbReference type="PANTHER" id="PTHR35043:SF8">
    <property type="entry name" value="DUF4220 DOMAIN-CONTAINING PROTEIN"/>
    <property type="match status" value="1"/>
</dbReference>
<evidence type="ECO:0000313" key="4">
    <source>
        <dbReference type="Proteomes" id="UP001383192"/>
    </source>
</evidence>
<dbReference type="AlphaFoldDB" id="A0AAW0BNV9"/>
<feature type="region of interest" description="Disordered" evidence="1">
    <location>
        <begin position="1"/>
        <end position="21"/>
    </location>
</feature>
<feature type="transmembrane region" description="Helical" evidence="2">
    <location>
        <begin position="210"/>
        <end position="235"/>
    </location>
</feature>
<name>A0AAW0BNV9_9AGAR</name>
<dbReference type="Proteomes" id="UP001383192">
    <property type="component" value="Unassembled WGS sequence"/>
</dbReference>
<proteinExistence type="predicted"/>
<feature type="transmembrane region" description="Helical" evidence="2">
    <location>
        <begin position="80"/>
        <end position="103"/>
    </location>
</feature>
<evidence type="ECO:0000313" key="3">
    <source>
        <dbReference type="EMBL" id="KAK7028223.1"/>
    </source>
</evidence>
<keyword evidence="2" id="KW-1133">Transmembrane helix</keyword>
<organism evidence="3 4">
    <name type="scientific">Paramarasmius palmivorus</name>
    <dbReference type="NCBI Taxonomy" id="297713"/>
    <lineage>
        <taxon>Eukaryota</taxon>
        <taxon>Fungi</taxon>
        <taxon>Dikarya</taxon>
        <taxon>Basidiomycota</taxon>
        <taxon>Agaricomycotina</taxon>
        <taxon>Agaricomycetes</taxon>
        <taxon>Agaricomycetidae</taxon>
        <taxon>Agaricales</taxon>
        <taxon>Marasmiineae</taxon>
        <taxon>Marasmiaceae</taxon>
        <taxon>Paramarasmius</taxon>
    </lineage>
</organism>
<gene>
    <name evidence="3" type="ORF">VNI00_014913</name>
</gene>
<evidence type="ECO:0000256" key="2">
    <source>
        <dbReference type="SAM" id="Phobius"/>
    </source>
</evidence>
<keyword evidence="4" id="KW-1185">Reference proteome</keyword>
<feature type="transmembrane region" description="Helical" evidence="2">
    <location>
        <begin position="282"/>
        <end position="306"/>
    </location>
</feature>
<feature type="compositionally biased region" description="Basic and acidic residues" evidence="1">
    <location>
        <begin position="9"/>
        <end position="21"/>
    </location>
</feature>
<evidence type="ECO:0000256" key="1">
    <source>
        <dbReference type="SAM" id="MobiDB-lite"/>
    </source>
</evidence>
<feature type="transmembrane region" description="Helical" evidence="2">
    <location>
        <begin position="55"/>
        <end position="74"/>
    </location>
</feature>
<reference evidence="3 4" key="1">
    <citation type="submission" date="2024-01" db="EMBL/GenBank/DDBJ databases">
        <title>A draft genome for a cacao thread blight-causing isolate of Paramarasmius palmivorus.</title>
        <authorList>
            <person name="Baruah I.K."/>
            <person name="Bukari Y."/>
            <person name="Amoako-Attah I."/>
            <person name="Meinhardt L.W."/>
            <person name="Bailey B.A."/>
            <person name="Cohen S.P."/>
        </authorList>
    </citation>
    <scope>NUCLEOTIDE SEQUENCE [LARGE SCALE GENOMIC DNA]</scope>
    <source>
        <strain evidence="3 4">GH-12</strain>
    </source>
</reference>